<feature type="domain" description="Golvesin/Xly CBD-like" evidence="8">
    <location>
        <begin position="332"/>
        <end position="463"/>
    </location>
</feature>
<reference evidence="9" key="1">
    <citation type="submission" date="2023-07" db="EMBL/GenBank/DDBJ databases">
        <title>Marinobacter sp. chi1 genome sequencing and assembly.</title>
        <authorList>
            <person name="Park S."/>
        </authorList>
    </citation>
    <scope>NUCLEOTIDE SEQUENCE</scope>
    <source>
        <strain evidence="9">Chi1</strain>
    </source>
</reference>
<dbReference type="PANTHER" id="PTHR42970">
    <property type="entry name" value="PECTATE LYASE C-RELATED"/>
    <property type="match status" value="1"/>
</dbReference>
<keyword evidence="2" id="KW-0964">Secreted</keyword>
<keyword evidence="5" id="KW-0106">Calcium</keyword>
<organism evidence="9 10">
    <name type="scientific">Marinobacter suaedae</name>
    <dbReference type="NCBI Taxonomy" id="3057675"/>
    <lineage>
        <taxon>Bacteria</taxon>
        <taxon>Pseudomonadati</taxon>
        <taxon>Pseudomonadota</taxon>
        <taxon>Gammaproteobacteria</taxon>
        <taxon>Pseudomonadales</taxon>
        <taxon>Marinobacteraceae</taxon>
        <taxon>Marinobacter</taxon>
    </lineage>
</organism>
<accession>A0ABT8W2D2</accession>
<dbReference type="EMBL" id="JAUMIS010000002">
    <property type="protein sequence ID" value="MDO3722404.1"/>
    <property type="molecule type" value="Genomic_DNA"/>
</dbReference>
<evidence type="ECO:0000259" key="8">
    <source>
        <dbReference type="Pfam" id="PF25275"/>
    </source>
</evidence>
<feature type="region of interest" description="Disordered" evidence="7">
    <location>
        <begin position="249"/>
        <end position="286"/>
    </location>
</feature>
<dbReference type="Pfam" id="PF18884">
    <property type="entry name" value="TSP3_bac"/>
    <property type="match status" value="3"/>
</dbReference>
<evidence type="ECO:0000256" key="6">
    <source>
        <dbReference type="ARBA" id="ARBA00023180"/>
    </source>
</evidence>
<dbReference type="RefSeq" id="WP_302910094.1">
    <property type="nucleotide sequence ID" value="NZ_JAUMIS010000002.1"/>
</dbReference>
<dbReference type="SUPFAM" id="SSF49265">
    <property type="entry name" value="Fibronectin type III"/>
    <property type="match status" value="1"/>
</dbReference>
<evidence type="ECO:0000256" key="1">
    <source>
        <dbReference type="ARBA" id="ARBA00004613"/>
    </source>
</evidence>
<evidence type="ECO:0000256" key="5">
    <source>
        <dbReference type="ARBA" id="ARBA00022837"/>
    </source>
</evidence>
<gene>
    <name evidence="9" type="ORF">QVZ43_11785</name>
</gene>
<evidence type="ECO:0000256" key="3">
    <source>
        <dbReference type="ARBA" id="ARBA00022723"/>
    </source>
</evidence>
<evidence type="ECO:0000256" key="2">
    <source>
        <dbReference type="ARBA" id="ARBA00022525"/>
    </source>
</evidence>
<sequence length="517" mass="55477">MARNKNLLLLSISSSFVVGCATQMPEELEELEPTASGFPEHVIDRDDIGFFSDGDWRVSDSISGFQGSDYLIVGPGTGANTATWNLNIIRQFDVYVKWTSTPRRGSNVKYTVHYLDQANNLVTDTVVVDQRENGGEWFKLGTYKMSTLTGRVTTNDDADGWVVADAVLFQEIGVSGGDDVADTTGDSDGDGMSDEWEVQYGFDPVDPSDATLDSDGDGLSNLDEFLALTSPISLDTDGDGISDGYEVENGLNPTADDAAEDSDGDGFTNEQEFAAGTNPNDGTSLPDANTVILTWTTPTQRTDGSALAESDIAQYELSYQPMSATSSSEETVVDNESDAFITYGGGRTSSSYEGFIGADYFLMNPGSGEVIAEWAVTNLAVGVSYDIYAHWVSSGLRASNATYQYTFTNNEGQESTGSATVDQRANGGSWQEIGSFTTSDGQIVIRIDNDADGYVVADAIKLTPAAAPETTETIDADGNNSYVVRNLNSGQWQFRIRAIDTEGVAGEFSEPKTRTVE</sequence>
<dbReference type="InterPro" id="IPR028974">
    <property type="entry name" value="TSP_type-3_rpt"/>
</dbReference>
<dbReference type="Proteomes" id="UP001168640">
    <property type="component" value="Unassembled WGS sequence"/>
</dbReference>
<protein>
    <recommendedName>
        <fullName evidence="8">Golvesin/Xly CBD-like domain-containing protein</fullName>
    </recommendedName>
</protein>
<dbReference type="InterPro" id="IPR059100">
    <property type="entry name" value="TSP3_bac"/>
</dbReference>
<evidence type="ECO:0000256" key="4">
    <source>
        <dbReference type="ARBA" id="ARBA00022729"/>
    </source>
</evidence>
<comment type="subcellular location">
    <subcellularLocation>
        <location evidence="1">Secreted</location>
    </subcellularLocation>
</comment>
<dbReference type="InterPro" id="IPR036116">
    <property type="entry name" value="FN3_sf"/>
</dbReference>
<keyword evidence="6" id="KW-0325">Glycoprotein</keyword>
<evidence type="ECO:0000313" key="9">
    <source>
        <dbReference type="EMBL" id="MDO3722404.1"/>
    </source>
</evidence>
<proteinExistence type="predicted"/>
<dbReference type="InterPro" id="IPR052063">
    <property type="entry name" value="Polysaccharide_Lyase_1"/>
</dbReference>
<name>A0ABT8W2D2_9GAMM</name>
<dbReference type="SUPFAM" id="SSF103647">
    <property type="entry name" value="TSP type-3 repeat"/>
    <property type="match status" value="1"/>
</dbReference>
<feature type="compositionally biased region" description="Polar residues" evidence="7">
    <location>
        <begin position="277"/>
        <end position="286"/>
    </location>
</feature>
<dbReference type="PANTHER" id="PTHR42970:SF1">
    <property type="entry name" value="PECTATE LYASE C-RELATED"/>
    <property type="match status" value="1"/>
</dbReference>
<evidence type="ECO:0000256" key="7">
    <source>
        <dbReference type="SAM" id="MobiDB-lite"/>
    </source>
</evidence>
<keyword evidence="10" id="KW-1185">Reference proteome</keyword>
<comment type="caution">
    <text evidence="9">The sequence shown here is derived from an EMBL/GenBank/DDBJ whole genome shotgun (WGS) entry which is preliminary data.</text>
</comment>
<feature type="domain" description="Golvesin/Xly CBD-like" evidence="8">
    <location>
        <begin position="42"/>
        <end position="169"/>
    </location>
</feature>
<keyword evidence="3" id="KW-0479">Metal-binding</keyword>
<evidence type="ECO:0000313" key="10">
    <source>
        <dbReference type="Proteomes" id="UP001168640"/>
    </source>
</evidence>
<dbReference type="Pfam" id="PF25275">
    <property type="entry name" value="Golvesin_C"/>
    <property type="match status" value="2"/>
</dbReference>
<keyword evidence="4" id="KW-0732">Signal</keyword>
<dbReference type="InterPro" id="IPR033803">
    <property type="entry name" value="CBD-like_Golvesin-Xly"/>
</dbReference>
<dbReference type="PROSITE" id="PS51257">
    <property type="entry name" value="PROKAR_LIPOPROTEIN"/>
    <property type="match status" value="1"/>
</dbReference>